<evidence type="ECO:0000313" key="3">
    <source>
        <dbReference type="Proteomes" id="UP000823674"/>
    </source>
</evidence>
<protein>
    <recommendedName>
        <fullName evidence="1">TIR domain-containing protein</fullName>
    </recommendedName>
</protein>
<dbReference type="Pfam" id="PF01582">
    <property type="entry name" value="TIR"/>
    <property type="match status" value="1"/>
</dbReference>
<organism evidence="2 3">
    <name type="scientific">Brassica rapa subsp. trilocularis</name>
    <dbReference type="NCBI Taxonomy" id="1813537"/>
    <lineage>
        <taxon>Eukaryota</taxon>
        <taxon>Viridiplantae</taxon>
        <taxon>Streptophyta</taxon>
        <taxon>Embryophyta</taxon>
        <taxon>Tracheophyta</taxon>
        <taxon>Spermatophyta</taxon>
        <taxon>Magnoliopsida</taxon>
        <taxon>eudicotyledons</taxon>
        <taxon>Gunneridae</taxon>
        <taxon>Pentapetalae</taxon>
        <taxon>rosids</taxon>
        <taxon>malvids</taxon>
        <taxon>Brassicales</taxon>
        <taxon>Brassicaceae</taxon>
        <taxon>Brassiceae</taxon>
        <taxon>Brassica</taxon>
    </lineage>
</organism>
<accession>A0ABQ7NUX9</accession>
<gene>
    <name evidence="2" type="primary">A01p023270.1_BraROA</name>
    <name evidence="2" type="ORF">IGI04_001953</name>
</gene>
<dbReference type="Proteomes" id="UP000823674">
    <property type="component" value="Chromosome A01"/>
</dbReference>
<dbReference type="InterPro" id="IPR000157">
    <property type="entry name" value="TIR_dom"/>
</dbReference>
<dbReference type="EMBL" id="JADBGQ010000001">
    <property type="protein sequence ID" value="KAG5414386.1"/>
    <property type="molecule type" value="Genomic_DNA"/>
</dbReference>
<dbReference type="Gene3D" id="3.40.50.10140">
    <property type="entry name" value="Toll/interleukin-1 receptor homology (TIR) domain"/>
    <property type="match status" value="1"/>
</dbReference>
<evidence type="ECO:0000259" key="1">
    <source>
        <dbReference type="Pfam" id="PF01582"/>
    </source>
</evidence>
<comment type="caution">
    <text evidence="2">The sequence shown here is derived from an EMBL/GenBank/DDBJ whole genome shotgun (WGS) entry which is preliminary data.</text>
</comment>
<evidence type="ECO:0000313" key="2">
    <source>
        <dbReference type="EMBL" id="KAG5414386.1"/>
    </source>
</evidence>
<name>A0ABQ7NUX9_BRACM</name>
<reference evidence="2 3" key="1">
    <citation type="submission" date="2021-03" db="EMBL/GenBank/DDBJ databases">
        <authorList>
            <person name="King G.J."/>
            <person name="Bancroft I."/>
            <person name="Baten A."/>
            <person name="Bloomfield J."/>
            <person name="Borpatragohain P."/>
            <person name="He Z."/>
            <person name="Irish N."/>
            <person name="Irwin J."/>
            <person name="Liu K."/>
            <person name="Mauleon R.P."/>
            <person name="Moore J."/>
            <person name="Morris R."/>
            <person name="Ostergaard L."/>
            <person name="Wang B."/>
            <person name="Wells R."/>
        </authorList>
    </citation>
    <scope>NUCLEOTIDE SEQUENCE [LARGE SCALE GENOMIC DNA]</scope>
    <source>
        <strain evidence="2">R-o-18</strain>
        <tissue evidence="2">Leaf</tissue>
    </source>
</reference>
<sequence length="159" mass="18193">MFDELFPHEKYCLPNYYFNPRKKIQTYFPTNIGLDKALTLVSSTSIVIFNHRKAESSWYMDEPVMMKKRVEQGKLNIIAIFYKVCARDVKKQTCEFGENFWKLARASSGDQDVERMCLQQDLSFKDKSLIELVGSSIGLHPDSGGSTLLRGGSTDPCDF</sequence>
<feature type="domain" description="TIR" evidence="1">
    <location>
        <begin position="42"/>
        <end position="107"/>
    </location>
</feature>
<dbReference type="InterPro" id="IPR035897">
    <property type="entry name" value="Toll_tir_struct_dom_sf"/>
</dbReference>
<proteinExistence type="predicted"/>
<keyword evidence="3" id="KW-1185">Reference proteome</keyword>
<dbReference type="SUPFAM" id="SSF52200">
    <property type="entry name" value="Toll/Interleukin receptor TIR domain"/>
    <property type="match status" value="1"/>
</dbReference>